<dbReference type="Proteomes" id="UP001497382">
    <property type="component" value="Unassembled WGS sequence"/>
</dbReference>
<dbReference type="AlphaFoldDB" id="A0AAV1ZQA3"/>
<evidence type="ECO:0000256" key="2">
    <source>
        <dbReference type="ARBA" id="ARBA00022737"/>
    </source>
</evidence>
<dbReference type="GO" id="GO:0003779">
    <property type="term" value="F:actin binding"/>
    <property type="evidence" value="ECO:0007669"/>
    <property type="project" value="UniProtKB-KW"/>
</dbReference>
<dbReference type="InterPro" id="IPR000210">
    <property type="entry name" value="BTB/POZ_dom"/>
</dbReference>
<accession>A0AAV1ZQA3</accession>
<dbReference type="InterPro" id="IPR011498">
    <property type="entry name" value="Kelch_2"/>
</dbReference>
<dbReference type="InterPro" id="IPR011333">
    <property type="entry name" value="SKP1/BTB/POZ_sf"/>
</dbReference>
<dbReference type="SMART" id="SM00225">
    <property type="entry name" value="BTB"/>
    <property type="match status" value="1"/>
</dbReference>
<dbReference type="Gene3D" id="1.25.40.420">
    <property type="match status" value="1"/>
</dbReference>
<proteinExistence type="predicted"/>
<dbReference type="Gene3D" id="2.120.10.80">
    <property type="entry name" value="Kelch-type beta propeller"/>
    <property type="match status" value="1"/>
</dbReference>
<evidence type="ECO:0000259" key="5">
    <source>
        <dbReference type="PROSITE" id="PS50097"/>
    </source>
</evidence>
<evidence type="ECO:0000256" key="4">
    <source>
        <dbReference type="SAM" id="MobiDB-lite"/>
    </source>
</evidence>
<reference evidence="6 7" key="1">
    <citation type="submission" date="2024-04" db="EMBL/GenBank/DDBJ databases">
        <authorList>
            <person name="Rising A."/>
            <person name="Reimegard J."/>
            <person name="Sonavane S."/>
            <person name="Akerstrom W."/>
            <person name="Nylinder S."/>
            <person name="Hedman E."/>
            <person name="Kallberg Y."/>
        </authorList>
    </citation>
    <scope>NUCLEOTIDE SEQUENCE [LARGE SCALE GENOMIC DNA]</scope>
</reference>
<dbReference type="SUPFAM" id="SSF54695">
    <property type="entry name" value="POZ domain"/>
    <property type="match status" value="1"/>
</dbReference>
<gene>
    <name evidence="6" type="ORF">LARSCL_LOCUS7176</name>
</gene>
<keyword evidence="2" id="KW-0677">Repeat</keyword>
<dbReference type="SMART" id="SM00875">
    <property type="entry name" value="BACK"/>
    <property type="match status" value="1"/>
</dbReference>
<dbReference type="InterPro" id="IPR011705">
    <property type="entry name" value="BACK"/>
</dbReference>
<dbReference type="Pfam" id="PF00651">
    <property type="entry name" value="BTB"/>
    <property type="match status" value="1"/>
</dbReference>
<dbReference type="SMART" id="SM00612">
    <property type="entry name" value="Kelch"/>
    <property type="match status" value="2"/>
</dbReference>
<evidence type="ECO:0000256" key="1">
    <source>
        <dbReference type="ARBA" id="ARBA00022441"/>
    </source>
</evidence>
<comment type="caution">
    <text evidence="6">The sequence shown here is derived from an EMBL/GenBank/DDBJ whole genome shotgun (WGS) entry which is preliminary data.</text>
</comment>
<dbReference type="Pfam" id="PF07707">
    <property type="entry name" value="BACK"/>
    <property type="match status" value="1"/>
</dbReference>
<feature type="region of interest" description="Disordered" evidence="4">
    <location>
        <begin position="1"/>
        <end position="22"/>
    </location>
</feature>
<dbReference type="Pfam" id="PF07646">
    <property type="entry name" value="Kelch_2"/>
    <property type="match status" value="1"/>
</dbReference>
<evidence type="ECO:0000256" key="3">
    <source>
        <dbReference type="ARBA" id="ARBA00023203"/>
    </source>
</evidence>
<protein>
    <recommendedName>
        <fullName evidence="5">BTB domain-containing protein</fullName>
    </recommendedName>
</protein>
<dbReference type="InterPro" id="IPR015915">
    <property type="entry name" value="Kelch-typ_b-propeller"/>
</dbReference>
<organism evidence="6 7">
    <name type="scientific">Larinioides sclopetarius</name>
    <dbReference type="NCBI Taxonomy" id="280406"/>
    <lineage>
        <taxon>Eukaryota</taxon>
        <taxon>Metazoa</taxon>
        <taxon>Ecdysozoa</taxon>
        <taxon>Arthropoda</taxon>
        <taxon>Chelicerata</taxon>
        <taxon>Arachnida</taxon>
        <taxon>Araneae</taxon>
        <taxon>Araneomorphae</taxon>
        <taxon>Entelegynae</taxon>
        <taxon>Araneoidea</taxon>
        <taxon>Araneidae</taxon>
        <taxon>Larinioides</taxon>
    </lineage>
</organism>
<dbReference type="Pfam" id="PF01344">
    <property type="entry name" value="Kelch_1"/>
    <property type="match status" value="1"/>
</dbReference>
<dbReference type="PROSITE" id="PS50097">
    <property type="entry name" value="BTB"/>
    <property type="match status" value="1"/>
</dbReference>
<dbReference type="Gene3D" id="3.30.710.10">
    <property type="entry name" value="Potassium Channel Kv1.1, Chain A"/>
    <property type="match status" value="1"/>
</dbReference>
<evidence type="ECO:0000313" key="6">
    <source>
        <dbReference type="EMBL" id="CAL1273931.1"/>
    </source>
</evidence>
<dbReference type="EMBL" id="CAXIEN010000071">
    <property type="protein sequence ID" value="CAL1273931.1"/>
    <property type="molecule type" value="Genomic_DNA"/>
</dbReference>
<dbReference type="CDD" id="cd18186">
    <property type="entry name" value="BTB_POZ_ZBTB_KLHL-like"/>
    <property type="match status" value="1"/>
</dbReference>
<evidence type="ECO:0000313" key="7">
    <source>
        <dbReference type="Proteomes" id="UP001497382"/>
    </source>
</evidence>
<keyword evidence="7" id="KW-1185">Reference proteome</keyword>
<dbReference type="PANTHER" id="PTHR24412:SF489">
    <property type="entry name" value="RING FINGER DOMAIN AND KELCH REPEAT-CONTAINING PROTEIN DDB_G0271372"/>
    <property type="match status" value="1"/>
</dbReference>
<sequence>MATSGPRTRSKAKMETSTMAQRCPKTRAKACSAVNTSRKAGLNTHIRRTSHLVKMGGAIQSKIGKRIRKQGRKRKIEDDTSDLYNELDSSGDALLRTEDGNSFKIGRDFLARQSPFFKVLFFGDFGDGTDVLLKGIDSETLESILVYLYKGTIHLNKENAPDVLVVSDYLLIDSLLQKSRSFVLTEMTMTNCIPLFLTAWRIERLSILDKCYRFIVIHFEKIVSQSEEIGSLPLEALKKLLTEKSLNVSQERKVWNAMVKWIKFKLPDRLRFVPELLRHISLEDVNDKLMKDILFHDLIQENSFCQDLIFSELQQSEQLQNCRQILISQGIMAESRIPSNPYLIIYNCLADSIFNKHIYITWDEQIDYWRKISSIHFFPDYLVQLDRCVYMFDTKINISLALDIFNQRCLPMTPIYESRIFYTVVSLKGLIYIMGGRGNRLNHIEDIERFDPKTGKWDLVPRMVSMKLSEAVVLNDLIYAIGYTWDVPGCKIMVQAYDPTADRWYFVPAPNISKPEITAVAFRGRLYIIGRETFGCVSRSVEEYDPIRRVWIPMTDLPFSYRTPKAVVLKDVLIVYEEHLVNGSCDETTPPVYWVPENQTWNTIQESSPLRMIRLFKFCSITEANIIKFIAQRNRNQSYEWDKSPFAYMNFNNLDEVLVSFSAI</sequence>
<dbReference type="InterPro" id="IPR006652">
    <property type="entry name" value="Kelch_1"/>
</dbReference>
<dbReference type="SUPFAM" id="SSF117281">
    <property type="entry name" value="Kelch motif"/>
    <property type="match status" value="1"/>
</dbReference>
<keyword evidence="1" id="KW-0880">Kelch repeat</keyword>
<name>A0AAV1ZQA3_9ARAC</name>
<dbReference type="PANTHER" id="PTHR24412">
    <property type="entry name" value="KELCH PROTEIN"/>
    <property type="match status" value="1"/>
</dbReference>
<keyword evidence="3" id="KW-0009">Actin-binding</keyword>
<feature type="domain" description="BTB" evidence="5">
    <location>
        <begin position="91"/>
        <end position="157"/>
    </location>
</feature>